<feature type="domain" description="CHAT" evidence="3">
    <location>
        <begin position="289"/>
        <end position="458"/>
    </location>
</feature>
<feature type="region of interest" description="Disordered" evidence="2">
    <location>
        <begin position="481"/>
        <end position="506"/>
    </location>
</feature>
<keyword evidence="1" id="KW-0175">Coiled coil</keyword>
<feature type="coiled-coil region" evidence="1">
    <location>
        <begin position="624"/>
        <end position="651"/>
    </location>
</feature>
<dbReference type="Pfam" id="PF12770">
    <property type="entry name" value="CHAT"/>
    <property type="match status" value="1"/>
</dbReference>
<protein>
    <recommendedName>
        <fullName evidence="3">CHAT domain-containing protein</fullName>
    </recommendedName>
</protein>
<feature type="compositionally biased region" description="Low complexity" evidence="2">
    <location>
        <begin position="12"/>
        <end position="21"/>
    </location>
</feature>
<accession>A0A0B7JX71</accession>
<feature type="non-terminal residue" evidence="4">
    <location>
        <position position="1"/>
    </location>
</feature>
<gene>
    <name evidence="4" type="ORF">BN869_000005661_1</name>
</gene>
<evidence type="ECO:0000256" key="1">
    <source>
        <dbReference type="SAM" id="Coils"/>
    </source>
</evidence>
<evidence type="ECO:0000313" key="4">
    <source>
        <dbReference type="EMBL" id="CEO49604.1"/>
    </source>
</evidence>
<feature type="compositionally biased region" description="Basic and acidic residues" evidence="2">
    <location>
        <begin position="24"/>
        <end position="39"/>
    </location>
</feature>
<dbReference type="AlphaFoldDB" id="A0A0B7JX71"/>
<name>A0A0B7JX71_BIOOC</name>
<evidence type="ECO:0000256" key="2">
    <source>
        <dbReference type="SAM" id="MobiDB-lite"/>
    </source>
</evidence>
<feature type="region of interest" description="Disordered" evidence="2">
    <location>
        <begin position="53"/>
        <end position="88"/>
    </location>
</feature>
<dbReference type="EMBL" id="CDPU01000015">
    <property type="protein sequence ID" value="CEO49604.1"/>
    <property type="molecule type" value="Genomic_DNA"/>
</dbReference>
<organism evidence="4">
    <name type="scientific">Bionectria ochroleuca</name>
    <name type="common">Gliocladium roseum</name>
    <dbReference type="NCBI Taxonomy" id="29856"/>
    <lineage>
        <taxon>Eukaryota</taxon>
        <taxon>Fungi</taxon>
        <taxon>Dikarya</taxon>
        <taxon>Ascomycota</taxon>
        <taxon>Pezizomycotina</taxon>
        <taxon>Sordariomycetes</taxon>
        <taxon>Hypocreomycetidae</taxon>
        <taxon>Hypocreales</taxon>
        <taxon>Bionectriaceae</taxon>
        <taxon>Clonostachys</taxon>
    </lineage>
</organism>
<feature type="compositionally biased region" description="Low complexity" evidence="2">
    <location>
        <begin position="489"/>
        <end position="505"/>
    </location>
</feature>
<dbReference type="InterPro" id="IPR024983">
    <property type="entry name" value="CHAT_dom"/>
</dbReference>
<proteinExistence type="predicted"/>
<feature type="region of interest" description="Disordered" evidence="2">
    <location>
        <begin position="1"/>
        <end position="39"/>
    </location>
</feature>
<feature type="compositionally biased region" description="Gly residues" evidence="2">
    <location>
        <begin position="1"/>
        <end position="11"/>
    </location>
</feature>
<feature type="non-terminal residue" evidence="4">
    <location>
        <position position="714"/>
    </location>
</feature>
<evidence type="ECO:0000259" key="3">
    <source>
        <dbReference type="Pfam" id="PF12770"/>
    </source>
</evidence>
<sequence>RPPKSGGGSNGRGPPAKAARGGTRHAEHAVNGHDDTVRNRAQEMDAVVVIRTRSQSPRTAHQHQHQGSVSANGTNNNHAAAQPAANGATHRSWMLSVTINNRSPHEFELNDPFTEDEYKSILEPYLRHSEKPSLLLTAEDEAAPLDVQGAELKIDDYTENLFAQLDKKLELRNSGVAKYHIFVVEDHSSRRPSENAHGIQCLAWELLESMDKPCMRITRVANFVPGGSGGTQQSRVPQELSSVRSGYLVKVLLVVARDFTLSGADRDPEPDLAQYPLMTVQKKLRTKGKGRMLLEVVRPGSREELEQHLRTRSRQDVFFHIVHFDLHGIVQEDEHGRMVPWLLFAKKHDETVGQPYNLPGTCLAKADSIAEVLARYKVENVVLNSCLSAYNRHESGTNLAQTFLRHGISNASAMWYYVHWQTVSTYLETFYNELLVNQADFHVAAHRGREAIRRKYADKTGRRYKDFFICVNYTRESRHINHASRDRSPSLSDQSQDSSNSSSSRVKWKPPAVLLGDNLIAPMDEPIRMKLHLLELEYKLTTFRVVYASDLQRSDAKMETTIDQMISMWLATNLVDEVYFYRAKDLDKPNMMLDGLPSLRQKLLVIRGIDDVLDPGTQAYPEDNQRNEKRRRNVEDTLARLTDRLHKEQNSYLLFIGGKDAQWWRGHLEHLDGQWWLHMPWNITVHSRYNRDIMVPGDGGRRSLTPSPLGRSRW</sequence>
<feature type="compositionally biased region" description="Polar residues" evidence="2">
    <location>
        <begin position="53"/>
        <end position="74"/>
    </location>
</feature>
<feature type="compositionally biased region" description="Low complexity" evidence="2">
    <location>
        <begin position="75"/>
        <end position="88"/>
    </location>
</feature>
<reference evidence="4" key="1">
    <citation type="submission" date="2015-01" db="EMBL/GenBank/DDBJ databases">
        <authorList>
            <person name="Durling Mikael"/>
        </authorList>
    </citation>
    <scope>NUCLEOTIDE SEQUENCE</scope>
</reference>